<gene>
    <name evidence="2" type="ORF">FOZ63_009003</name>
</gene>
<feature type="compositionally biased region" description="Polar residues" evidence="1">
    <location>
        <begin position="20"/>
        <end position="31"/>
    </location>
</feature>
<dbReference type="EMBL" id="JABANO010019349">
    <property type="protein sequence ID" value="KAF4730314.1"/>
    <property type="molecule type" value="Genomic_DNA"/>
</dbReference>
<organism evidence="2 3">
    <name type="scientific">Perkinsus olseni</name>
    <name type="common">Perkinsus atlanticus</name>
    <dbReference type="NCBI Taxonomy" id="32597"/>
    <lineage>
        <taxon>Eukaryota</taxon>
        <taxon>Sar</taxon>
        <taxon>Alveolata</taxon>
        <taxon>Perkinsozoa</taxon>
        <taxon>Perkinsea</taxon>
        <taxon>Perkinsida</taxon>
        <taxon>Perkinsidae</taxon>
        <taxon>Perkinsus</taxon>
    </lineage>
</organism>
<name>A0A7J6SBJ1_PEROL</name>
<comment type="caution">
    <text evidence="2">The sequence shown here is derived from an EMBL/GenBank/DDBJ whole genome shotgun (WGS) entry which is preliminary data.</text>
</comment>
<feature type="region of interest" description="Disordered" evidence="1">
    <location>
        <begin position="11"/>
        <end position="84"/>
    </location>
</feature>
<protein>
    <submittedName>
        <fullName evidence="2">Uncharacterized protein</fullName>
    </submittedName>
</protein>
<sequence>MLELYCQVRPTPEVPACCPSPSSTVRDSTPTPAAGHACRPPPCSPTDDDDDLSGVQLRHPEKQRRQTPQAQERPPSVDSVEKKKKKKGFWPFNASLNSVDVGVGLRSTWGSPGDFNPDIYRKGKRNSAVASLKSLFNPGSRTSTGSVRSRGGGRLSDIFGSEEEGGDLLNELPPLPDIPSRSVSTEDLLRGMPPLDTVAEKAKTKTKKIRMVHPGAEIPAEVYCSYLGGQALCLAKLPDSDFTDIFLHDFVHMTTQTCGVLTFPSFQSNGEACCISAEETERAWETSRKSLKKRTNWQQPEDQKLMKKFRHLIFQSCEIHLKDIAFNVTALYVKPLRENSLGVAFFTAPEKPSKTLHFTRLYPTAHSNTDRAYASVDPPFDVSAGGLSTVQVRAKVHVNGEKISGMSYPDNLQVYKIKKNKDDEETSRNQLFFFTFNGASDTIAVMKYGNRWAMMLSGPVGRP</sequence>
<accession>A0A7J6SBJ1</accession>
<dbReference type="AlphaFoldDB" id="A0A7J6SBJ1"/>
<reference evidence="2 3" key="1">
    <citation type="submission" date="2020-04" db="EMBL/GenBank/DDBJ databases">
        <title>Perkinsus olseni comparative genomics.</title>
        <authorList>
            <person name="Bogema D.R."/>
        </authorList>
    </citation>
    <scope>NUCLEOTIDE SEQUENCE [LARGE SCALE GENOMIC DNA]</scope>
    <source>
        <strain evidence="2 3">ATCC PRA-207</strain>
    </source>
</reference>
<keyword evidence="3" id="KW-1185">Reference proteome</keyword>
<dbReference type="Proteomes" id="UP000553632">
    <property type="component" value="Unassembled WGS sequence"/>
</dbReference>
<evidence type="ECO:0000313" key="3">
    <source>
        <dbReference type="Proteomes" id="UP000553632"/>
    </source>
</evidence>
<evidence type="ECO:0000256" key="1">
    <source>
        <dbReference type="SAM" id="MobiDB-lite"/>
    </source>
</evidence>
<proteinExistence type="predicted"/>
<evidence type="ECO:0000313" key="2">
    <source>
        <dbReference type="EMBL" id="KAF4730314.1"/>
    </source>
</evidence>